<evidence type="ECO:0000313" key="1">
    <source>
        <dbReference type="EMBL" id="KAK3066295.1"/>
    </source>
</evidence>
<evidence type="ECO:0000313" key="2">
    <source>
        <dbReference type="Proteomes" id="UP001186974"/>
    </source>
</evidence>
<gene>
    <name evidence="1" type="ORF">LTS18_001842</name>
</gene>
<organism evidence="1 2">
    <name type="scientific">Coniosporium uncinatum</name>
    <dbReference type="NCBI Taxonomy" id="93489"/>
    <lineage>
        <taxon>Eukaryota</taxon>
        <taxon>Fungi</taxon>
        <taxon>Dikarya</taxon>
        <taxon>Ascomycota</taxon>
        <taxon>Pezizomycotina</taxon>
        <taxon>Dothideomycetes</taxon>
        <taxon>Dothideomycetes incertae sedis</taxon>
        <taxon>Coniosporium</taxon>
    </lineage>
</organism>
<sequence length="130" mass="15150">ITGYPHEYVVAKGREKMYDGILGNVQGMEERLARFIGEIESVGIRIPITVNDVGYLVEEPWKKFVVEEYEGQKQSLLKLCDLVCMTKEEAAKHEKEVLKGPKSPEELYDREVVRLVEARMEEERAFERFR</sequence>
<name>A0ACC3DEN1_9PEZI</name>
<keyword evidence="2" id="KW-1185">Reference proteome</keyword>
<dbReference type="Proteomes" id="UP001186974">
    <property type="component" value="Unassembled WGS sequence"/>
</dbReference>
<reference evidence="1" key="1">
    <citation type="submission" date="2024-09" db="EMBL/GenBank/DDBJ databases">
        <title>Black Yeasts Isolated from many extreme environments.</title>
        <authorList>
            <person name="Coleine C."/>
            <person name="Stajich J.E."/>
            <person name="Selbmann L."/>
        </authorList>
    </citation>
    <scope>NUCLEOTIDE SEQUENCE</scope>
    <source>
        <strain evidence="1">CCFEE 5737</strain>
    </source>
</reference>
<accession>A0ACC3DEN1</accession>
<proteinExistence type="predicted"/>
<feature type="non-terminal residue" evidence="1">
    <location>
        <position position="1"/>
    </location>
</feature>
<comment type="caution">
    <text evidence="1">The sequence shown here is derived from an EMBL/GenBank/DDBJ whole genome shotgun (WGS) entry which is preliminary data.</text>
</comment>
<dbReference type="EMBL" id="JAWDJW010005908">
    <property type="protein sequence ID" value="KAK3066295.1"/>
    <property type="molecule type" value="Genomic_DNA"/>
</dbReference>
<protein>
    <submittedName>
        <fullName evidence="1">Uncharacterized protein</fullName>
    </submittedName>
</protein>